<reference evidence="2 3" key="1">
    <citation type="submission" date="2014-06" db="EMBL/GenBank/DDBJ databases">
        <title>Draft genome sequence of the putrescine producing strain Lactococcus lactis subsp cremoris GE214.</title>
        <authorList>
            <person name="Ladero V."/>
            <person name="Linares D.M."/>
            <person name="del Rio B."/>
            <person name="Mayo B."/>
            <person name="Martin M.C."/>
            <person name="Fernandez M."/>
            <person name="Alvarez M.A."/>
        </authorList>
    </citation>
    <scope>NUCLEOTIDE SEQUENCE [LARGE SCALE GENOMIC DNA]</scope>
    <source>
        <strain evidence="2 3">GE214</strain>
    </source>
</reference>
<name>A0A084AD98_LACLC</name>
<dbReference type="Proteomes" id="UP000028401">
    <property type="component" value="Unassembled WGS sequence"/>
</dbReference>
<dbReference type="RefSeq" id="WP_042747802.1">
    <property type="nucleotide sequence ID" value="NZ_AZSI01000011.1"/>
</dbReference>
<dbReference type="SUPFAM" id="SSF56112">
    <property type="entry name" value="Protein kinase-like (PK-like)"/>
    <property type="match status" value="1"/>
</dbReference>
<dbReference type="InterPro" id="IPR000719">
    <property type="entry name" value="Prot_kinase_dom"/>
</dbReference>
<evidence type="ECO:0000313" key="2">
    <source>
        <dbReference type="EMBL" id="KEY63277.1"/>
    </source>
</evidence>
<dbReference type="InterPro" id="IPR057929">
    <property type="entry name" value="RamC_N"/>
</dbReference>
<protein>
    <submittedName>
        <fullName evidence="2">Serine/threonine protein kinase</fullName>
    </submittedName>
</protein>
<accession>A0A084AD98</accession>
<dbReference type="Gene3D" id="1.10.510.10">
    <property type="entry name" value="Transferase(Phosphotransferase) domain 1"/>
    <property type="match status" value="1"/>
</dbReference>
<keyword evidence="2" id="KW-0723">Serine/threonine-protein kinase</keyword>
<dbReference type="GO" id="GO:0005975">
    <property type="term" value="P:carbohydrate metabolic process"/>
    <property type="evidence" value="ECO:0007669"/>
    <property type="project" value="InterPro"/>
</dbReference>
<keyword evidence="2" id="KW-0418">Kinase</keyword>
<gene>
    <name evidence="2" type="ORF">U725_00530</name>
</gene>
<dbReference type="GO" id="GO:0004674">
    <property type="term" value="F:protein serine/threonine kinase activity"/>
    <property type="evidence" value="ECO:0007669"/>
    <property type="project" value="UniProtKB-KW"/>
</dbReference>
<proteinExistence type="predicted"/>
<organism evidence="2 3">
    <name type="scientific">Lactococcus cremoris subsp. cremoris GE214</name>
    <dbReference type="NCBI Taxonomy" id="1415168"/>
    <lineage>
        <taxon>Bacteria</taxon>
        <taxon>Bacillati</taxon>
        <taxon>Bacillota</taxon>
        <taxon>Bacilli</taxon>
        <taxon>Lactobacillales</taxon>
        <taxon>Streptococcaceae</taxon>
        <taxon>Lactococcus</taxon>
        <taxon>Lactococcus cremoris subsp. cremoris</taxon>
    </lineage>
</organism>
<dbReference type="InterPro" id="IPR012341">
    <property type="entry name" value="6hp_glycosidase-like_sf"/>
</dbReference>
<dbReference type="GO" id="GO:0005524">
    <property type="term" value="F:ATP binding"/>
    <property type="evidence" value="ECO:0007669"/>
    <property type="project" value="InterPro"/>
</dbReference>
<feature type="domain" description="Protein kinase" evidence="1">
    <location>
        <begin position="171"/>
        <end position="429"/>
    </location>
</feature>
<dbReference type="PROSITE" id="PS50011">
    <property type="entry name" value="PROTEIN_KINASE_DOM"/>
    <property type="match status" value="1"/>
</dbReference>
<sequence length="614" mass="72810">MEKFTYFTTERYKLPKYGFKIHVSATVESYEKVFDLTKRYLLKQKLYYKYLSTREDFIKNISKTEFPAESGKLFTIYPENIKAAEKILEDLSEILVKFDGVYILSDRNFHSSKTVFYRFGFFQNIDGCTLVRNGKIWKDFQKTYFDLPAWLVDPFYQEKKELNEKNRLNDLDLTKIIRQNNGGNIYFGTLKNQKIIVKESRANILTFVNLKSEELRKNEFLMSEFLNSANFSQPIEKFRAWINHYYVYKFIDGQTLREFQSNFSLFDNLTVDKLVIFSTIIQQLIEILEEAHHKNVILDDIHPDNFLIDKANKIHFIDLEFAHKFDESRKVTAKTEGFYLKSWSKLTEMKKDLRKVGQLILFLVGQLNVFNQQERSLEETIILAAKIFERFEVKTNISELLTYLFTGSSTKKALEISKKLYFYKSDVFLHISKEYLEEPKNLVTFIKENKFENLGLNGLTGYLWKLSIFKKNKLIDEKIEYLLSQLSDSFLHLSENSYSPYLLNGSSGLALFLLTYNFEKYEKQIIKIANGMDVKFSKSMDFEKGLSGIAYFLLMVYQKTGNKKYLSWADEQLRTCKLFIKNKKLYNFYTKSYEEGFLKGYEGYKFIKELRRKL</sequence>
<keyword evidence="2" id="KW-0808">Transferase</keyword>
<dbReference type="Gene3D" id="1.50.10.10">
    <property type="match status" value="1"/>
</dbReference>
<dbReference type="InterPro" id="IPR011009">
    <property type="entry name" value="Kinase-like_dom_sf"/>
</dbReference>
<evidence type="ECO:0000313" key="3">
    <source>
        <dbReference type="Proteomes" id="UP000028401"/>
    </source>
</evidence>
<dbReference type="AlphaFoldDB" id="A0A084AD98"/>
<dbReference type="SUPFAM" id="SSF158745">
    <property type="entry name" value="LanC-like"/>
    <property type="match status" value="1"/>
</dbReference>
<dbReference type="PATRIC" id="fig|1415168.3.peg.559"/>
<dbReference type="Pfam" id="PF25816">
    <property type="entry name" value="RamC_N"/>
    <property type="match status" value="1"/>
</dbReference>
<dbReference type="EMBL" id="AZSI01000011">
    <property type="protein sequence ID" value="KEY63277.1"/>
    <property type="molecule type" value="Genomic_DNA"/>
</dbReference>
<evidence type="ECO:0000259" key="1">
    <source>
        <dbReference type="PROSITE" id="PS50011"/>
    </source>
</evidence>
<comment type="caution">
    <text evidence="2">The sequence shown here is derived from an EMBL/GenBank/DDBJ whole genome shotgun (WGS) entry which is preliminary data.</text>
</comment>